<evidence type="ECO:0000313" key="2">
    <source>
        <dbReference type="EMBL" id="MPM67455.1"/>
    </source>
</evidence>
<dbReference type="AlphaFoldDB" id="A0A645BQ83"/>
<dbReference type="EMBL" id="VSSQ01021701">
    <property type="protein sequence ID" value="MPM67455.1"/>
    <property type="molecule type" value="Genomic_DNA"/>
</dbReference>
<gene>
    <name evidence="2" type="ORF">SDC9_114377</name>
</gene>
<comment type="caution">
    <text evidence="2">The sequence shown here is derived from an EMBL/GenBank/DDBJ whole genome shotgun (WGS) entry which is preliminary data.</text>
</comment>
<proteinExistence type="predicted"/>
<evidence type="ECO:0000259" key="1">
    <source>
        <dbReference type="Pfam" id="PF12392"/>
    </source>
</evidence>
<protein>
    <recommendedName>
        <fullName evidence="1">Peptidase U32 collagenase domain-containing protein</fullName>
    </recommendedName>
</protein>
<name>A0A645BQ83_9ZZZZ</name>
<feature type="domain" description="Peptidase U32 collagenase" evidence="1">
    <location>
        <begin position="45"/>
        <end position="157"/>
    </location>
</feature>
<reference evidence="2" key="1">
    <citation type="submission" date="2019-08" db="EMBL/GenBank/DDBJ databases">
        <authorList>
            <person name="Kucharzyk K."/>
            <person name="Murdoch R.W."/>
            <person name="Higgins S."/>
            <person name="Loffler F."/>
        </authorList>
    </citation>
    <scope>NUCLEOTIDE SEQUENCE</scope>
</reference>
<dbReference type="Pfam" id="PF12392">
    <property type="entry name" value="DUF3656"/>
    <property type="match status" value="1"/>
</dbReference>
<dbReference type="InterPro" id="IPR020988">
    <property type="entry name" value="Pept_U32_collagenase"/>
</dbReference>
<organism evidence="2">
    <name type="scientific">bioreactor metagenome</name>
    <dbReference type="NCBI Taxonomy" id="1076179"/>
    <lineage>
        <taxon>unclassified sequences</taxon>
        <taxon>metagenomes</taxon>
        <taxon>ecological metagenomes</taxon>
    </lineage>
</organism>
<sequence>MRLVNGDGLCIVTPSGEVKGLRVSVSDGDTITANQKMSVPKGSLIYRNFDKEFERELEANMPERIIDAHLTFESDGGTTTLLAITPDGRRAEVVAAGGFEPAKETAKAKETVYSQLQKRAGLYNFIVSRYVADNQLFYPISQLNGWRRQLALELEQQPVNKVSLPPFTGVPKGTLDSRPLDGKVADYRANISNELSRELYTVLGAKVKGVAFELDAPETAELMRCKYCIKYELGICPHHKNPKQKGSIAEPVGTLFLENNGRKFRLGFDCKNCEMIIFG</sequence>
<accession>A0A645BQ83</accession>